<evidence type="ECO:0000256" key="2">
    <source>
        <dbReference type="ARBA" id="ARBA00023015"/>
    </source>
</evidence>
<protein>
    <submittedName>
        <fullName evidence="6">Transcriptional regulator GcvA</fullName>
    </submittedName>
</protein>
<dbReference type="EMBL" id="BAABDG010000011">
    <property type="protein sequence ID" value="GAA3914749.1"/>
    <property type="molecule type" value="Genomic_DNA"/>
</dbReference>
<dbReference type="Gene3D" id="1.10.10.10">
    <property type="entry name" value="Winged helix-like DNA-binding domain superfamily/Winged helix DNA-binding domain"/>
    <property type="match status" value="1"/>
</dbReference>
<comment type="similarity">
    <text evidence="1">Belongs to the LysR transcriptional regulatory family.</text>
</comment>
<dbReference type="InterPro" id="IPR005119">
    <property type="entry name" value="LysR_subst-bd"/>
</dbReference>
<name>A0ABP7M494_9GAMM</name>
<dbReference type="PANTHER" id="PTHR30537:SF74">
    <property type="entry name" value="HTH-TYPE TRANSCRIPTIONAL REGULATOR TRPI"/>
    <property type="match status" value="1"/>
</dbReference>
<organism evidence="6 7">
    <name type="scientific">Gibbsiella dentisursi</name>
    <dbReference type="NCBI Taxonomy" id="796890"/>
    <lineage>
        <taxon>Bacteria</taxon>
        <taxon>Pseudomonadati</taxon>
        <taxon>Pseudomonadota</taxon>
        <taxon>Gammaproteobacteria</taxon>
        <taxon>Enterobacterales</taxon>
        <taxon>Yersiniaceae</taxon>
        <taxon>Gibbsiella</taxon>
    </lineage>
</organism>
<sequence length="294" mass="32310">MHALMCFEAAGRLMSMKKAAEELHVTPAAVSQQIAKLEARVQARLFIRSHRQLALTREGQIYLQAIRPAFTLIDAATERLCSESQQRSITVSCTSGFAMQWLLPRLPRFEKICPGIDIQLNTTNRKVDLLAEGVDFAVRHGLGHYPGLEVEKLVSDDLCPVCSPALLAKHGALDAPAAVLRFTLLHDEHKQDWALWLQSAGIETVPHLPGPVFVDSNGAIDAALAGKGIALIRTALVRQELAAGRLINPLRLPLASITAYYLVYDASALLQRANQRFRRWLAAEAAAEGNIWAE</sequence>
<dbReference type="Pfam" id="PF00126">
    <property type="entry name" value="HTH_1"/>
    <property type="match status" value="1"/>
</dbReference>
<keyword evidence="7" id="KW-1185">Reference proteome</keyword>
<proteinExistence type="inferred from homology"/>
<comment type="caution">
    <text evidence="6">The sequence shown here is derived from an EMBL/GenBank/DDBJ whole genome shotgun (WGS) entry which is preliminary data.</text>
</comment>
<dbReference type="CDD" id="cd08432">
    <property type="entry name" value="PBP2_GcdR_TrpI_HvrB_AmpR_like"/>
    <property type="match status" value="1"/>
</dbReference>
<dbReference type="PANTHER" id="PTHR30537">
    <property type="entry name" value="HTH-TYPE TRANSCRIPTIONAL REGULATOR"/>
    <property type="match status" value="1"/>
</dbReference>
<dbReference type="PROSITE" id="PS50931">
    <property type="entry name" value="HTH_LYSR"/>
    <property type="match status" value="1"/>
</dbReference>
<dbReference type="Proteomes" id="UP001499994">
    <property type="component" value="Unassembled WGS sequence"/>
</dbReference>
<dbReference type="PRINTS" id="PR00039">
    <property type="entry name" value="HTHLYSR"/>
</dbReference>
<evidence type="ECO:0000256" key="1">
    <source>
        <dbReference type="ARBA" id="ARBA00009437"/>
    </source>
</evidence>
<accession>A0ABP7M494</accession>
<dbReference type="NCBIfam" id="NF008352">
    <property type="entry name" value="PRK11139.1"/>
    <property type="match status" value="1"/>
</dbReference>
<dbReference type="InterPro" id="IPR058163">
    <property type="entry name" value="LysR-type_TF_proteobact-type"/>
</dbReference>
<keyword evidence="3" id="KW-0238">DNA-binding</keyword>
<evidence type="ECO:0000313" key="7">
    <source>
        <dbReference type="Proteomes" id="UP001499994"/>
    </source>
</evidence>
<dbReference type="InterPro" id="IPR036390">
    <property type="entry name" value="WH_DNA-bd_sf"/>
</dbReference>
<keyword evidence="2" id="KW-0805">Transcription regulation</keyword>
<dbReference type="InterPro" id="IPR000847">
    <property type="entry name" value="LysR_HTH_N"/>
</dbReference>
<evidence type="ECO:0000259" key="5">
    <source>
        <dbReference type="PROSITE" id="PS50931"/>
    </source>
</evidence>
<dbReference type="InterPro" id="IPR036388">
    <property type="entry name" value="WH-like_DNA-bd_sf"/>
</dbReference>
<dbReference type="Pfam" id="PF03466">
    <property type="entry name" value="LysR_substrate"/>
    <property type="match status" value="1"/>
</dbReference>
<keyword evidence="4" id="KW-0804">Transcription</keyword>
<evidence type="ECO:0000256" key="4">
    <source>
        <dbReference type="ARBA" id="ARBA00023163"/>
    </source>
</evidence>
<evidence type="ECO:0000256" key="3">
    <source>
        <dbReference type="ARBA" id="ARBA00023125"/>
    </source>
</evidence>
<dbReference type="SUPFAM" id="SSF46785">
    <property type="entry name" value="Winged helix' DNA-binding domain"/>
    <property type="match status" value="1"/>
</dbReference>
<gene>
    <name evidence="6" type="primary">gcvA_2</name>
    <name evidence="6" type="ORF">GCM10022405_44790</name>
</gene>
<evidence type="ECO:0000313" key="6">
    <source>
        <dbReference type="EMBL" id="GAA3914749.1"/>
    </source>
</evidence>
<dbReference type="Gene3D" id="3.40.190.10">
    <property type="entry name" value="Periplasmic binding protein-like II"/>
    <property type="match status" value="2"/>
</dbReference>
<feature type="domain" description="HTH lysR-type" evidence="5">
    <location>
        <begin position="1"/>
        <end position="56"/>
    </location>
</feature>
<dbReference type="SUPFAM" id="SSF53850">
    <property type="entry name" value="Periplasmic binding protein-like II"/>
    <property type="match status" value="1"/>
</dbReference>
<reference evidence="7" key="1">
    <citation type="journal article" date="2019" name="Int. J. Syst. Evol. Microbiol.">
        <title>The Global Catalogue of Microorganisms (GCM) 10K type strain sequencing project: providing services to taxonomists for standard genome sequencing and annotation.</title>
        <authorList>
            <consortium name="The Broad Institute Genomics Platform"/>
            <consortium name="The Broad Institute Genome Sequencing Center for Infectious Disease"/>
            <person name="Wu L."/>
            <person name="Ma J."/>
        </authorList>
    </citation>
    <scope>NUCLEOTIDE SEQUENCE [LARGE SCALE GENOMIC DNA]</scope>
    <source>
        <strain evidence="7">JCM 17201</strain>
    </source>
</reference>